<evidence type="ECO:0000256" key="3">
    <source>
        <dbReference type="ARBA" id="ARBA00022490"/>
    </source>
</evidence>
<feature type="region of interest" description="Disordered" evidence="9">
    <location>
        <begin position="73"/>
        <end position="95"/>
    </location>
</feature>
<dbReference type="GO" id="GO:1905349">
    <property type="term" value="P:ciliary transition zone assembly"/>
    <property type="evidence" value="ECO:0007669"/>
    <property type="project" value="TreeGrafter"/>
</dbReference>
<evidence type="ECO:0000256" key="1">
    <source>
        <dbReference type="ARBA" id="ARBA00004120"/>
    </source>
</evidence>
<organism evidence="10 11">
    <name type="scientific">Zophobas morio</name>
    <dbReference type="NCBI Taxonomy" id="2755281"/>
    <lineage>
        <taxon>Eukaryota</taxon>
        <taxon>Metazoa</taxon>
        <taxon>Ecdysozoa</taxon>
        <taxon>Arthropoda</taxon>
        <taxon>Hexapoda</taxon>
        <taxon>Insecta</taxon>
        <taxon>Pterygota</taxon>
        <taxon>Neoptera</taxon>
        <taxon>Endopterygota</taxon>
        <taxon>Coleoptera</taxon>
        <taxon>Polyphaga</taxon>
        <taxon>Cucujiformia</taxon>
        <taxon>Tenebrionidae</taxon>
        <taxon>Zophobas</taxon>
    </lineage>
</organism>
<gene>
    <name evidence="10" type="ORF">Zmor_002307</name>
</gene>
<evidence type="ECO:0000256" key="7">
    <source>
        <dbReference type="ARBA" id="ARBA00023273"/>
    </source>
</evidence>
<evidence type="ECO:0000256" key="4">
    <source>
        <dbReference type="ARBA" id="ARBA00022794"/>
    </source>
</evidence>
<dbReference type="GO" id="GO:0035869">
    <property type="term" value="C:ciliary transition zone"/>
    <property type="evidence" value="ECO:0007669"/>
    <property type="project" value="TreeGrafter"/>
</dbReference>
<accession>A0AA38J471</accession>
<keyword evidence="11" id="KW-1185">Reference proteome</keyword>
<evidence type="ECO:0000256" key="8">
    <source>
        <dbReference type="SAM" id="Coils"/>
    </source>
</evidence>
<protein>
    <submittedName>
        <fullName evidence="10">Uncharacterized protein</fullName>
    </submittedName>
</protein>
<dbReference type="AlphaFoldDB" id="A0AA38J471"/>
<sequence length="237" mass="27438">MDWNYLFSLTPEDLSEEEKDGLYNTVTWFNCDGEDLSVKKCVTVIKITQEVLKYKGEQVEVLLHKLDELATQQGEEEGRRIESDTEVRSSRSRKSSSIELENLEQKYLELKSKYKKQGRINEKNSNEISKLQKKVTNLEQEKNRLISELQVASQDDTRSDVSETVKEQHKELVNTVHVKNKQISDLLRDIEATEQDNVILREKLTTVRDELATATKELTLLTENFKASKIEQEESLG</sequence>
<keyword evidence="3" id="KW-0963">Cytoplasm</keyword>
<reference evidence="10" key="1">
    <citation type="journal article" date="2023" name="G3 (Bethesda)">
        <title>Whole genome assemblies of Zophobas morio and Tenebrio molitor.</title>
        <authorList>
            <person name="Kaur S."/>
            <person name="Stinson S.A."/>
            <person name="diCenzo G.C."/>
        </authorList>
    </citation>
    <scope>NUCLEOTIDE SEQUENCE</scope>
    <source>
        <strain evidence="10">QUZm001</strain>
    </source>
</reference>
<comment type="subcellular location">
    <subcellularLocation>
        <location evidence="1">Cytoplasm</location>
        <location evidence="1">Cytoskeleton</location>
        <location evidence="1">Cilium basal body</location>
    </subcellularLocation>
    <subcellularLocation>
        <location evidence="2">Cytoplasm</location>
        <location evidence="2">Cytoskeleton</location>
        <location evidence="2">Microtubule organizing center</location>
        <location evidence="2">Centrosome</location>
    </subcellularLocation>
</comment>
<dbReference type="GO" id="GO:1905515">
    <property type="term" value="P:non-motile cilium assembly"/>
    <property type="evidence" value="ECO:0007669"/>
    <property type="project" value="TreeGrafter"/>
</dbReference>
<evidence type="ECO:0000256" key="5">
    <source>
        <dbReference type="ARBA" id="ARBA00023054"/>
    </source>
</evidence>
<evidence type="ECO:0000313" key="11">
    <source>
        <dbReference type="Proteomes" id="UP001168821"/>
    </source>
</evidence>
<comment type="caution">
    <text evidence="10">The sequence shown here is derived from an EMBL/GenBank/DDBJ whole genome shotgun (WGS) entry which is preliminary data.</text>
</comment>
<name>A0AA38J471_9CUCU</name>
<feature type="coiled-coil region" evidence="8">
    <location>
        <begin position="183"/>
        <end position="224"/>
    </location>
</feature>
<feature type="compositionally biased region" description="Basic and acidic residues" evidence="9">
    <location>
        <begin position="76"/>
        <end position="89"/>
    </location>
</feature>
<dbReference type="PANTHER" id="PTHR18879">
    <property type="entry name" value="CENTROSOMAL PROTEIN OF 290 KDA"/>
    <property type="match status" value="1"/>
</dbReference>
<evidence type="ECO:0000256" key="2">
    <source>
        <dbReference type="ARBA" id="ARBA00004300"/>
    </source>
</evidence>
<dbReference type="GO" id="GO:0034451">
    <property type="term" value="C:centriolar satellite"/>
    <property type="evidence" value="ECO:0007669"/>
    <property type="project" value="TreeGrafter"/>
</dbReference>
<dbReference type="Proteomes" id="UP001168821">
    <property type="component" value="Unassembled WGS sequence"/>
</dbReference>
<proteinExistence type="predicted"/>
<dbReference type="PANTHER" id="PTHR18879:SF20">
    <property type="entry name" value="CENTROSOMAL PROTEIN OF 290 KDA"/>
    <property type="match status" value="1"/>
</dbReference>
<dbReference type="InterPro" id="IPR026201">
    <property type="entry name" value="Cep290"/>
</dbReference>
<dbReference type="EMBL" id="JALNTZ010000001">
    <property type="protein sequence ID" value="KAJ3666880.1"/>
    <property type="molecule type" value="Genomic_DNA"/>
</dbReference>
<keyword evidence="6" id="KW-0206">Cytoskeleton</keyword>
<evidence type="ECO:0000256" key="9">
    <source>
        <dbReference type="SAM" id="MobiDB-lite"/>
    </source>
</evidence>
<keyword evidence="5 8" id="KW-0175">Coiled coil</keyword>
<evidence type="ECO:0000256" key="6">
    <source>
        <dbReference type="ARBA" id="ARBA00023212"/>
    </source>
</evidence>
<keyword evidence="4" id="KW-0970">Cilium biogenesis/degradation</keyword>
<keyword evidence="7" id="KW-0966">Cell projection</keyword>
<evidence type="ECO:0000313" key="10">
    <source>
        <dbReference type="EMBL" id="KAJ3666880.1"/>
    </source>
</evidence>
<dbReference type="GO" id="GO:0097711">
    <property type="term" value="P:ciliary basal body-plasma membrane docking"/>
    <property type="evidence" value="ECO:0007669"/>
    <property type="project" value="TreeGrafter"/>
</dbReference>